<dbReference type="AlphaFoldDB" id="A0AAJ0FUI8"/>
<accession>A0AAJ0FUI8</accession>
<comment type="similarity">
    <text evidence="5">Belongs to the MATALPHA1 family.</text>
</comment>
<keyword evidence="9" id="KW-1185">Reference proteome</keyword>
<comment type="caution">
    <text evidence="8">The sequence shown here is derived from an EMBL/GenBank/DDBJ whole genome shotgun (WGS) entry which is preliminary data.</text>
</comment>
<dbReference type="GO" id="GO:0008301">
    <property type="term" value="F:DNA binding, bending"/>
    <property type="evidence" value="ECO:0007669"/>
    <property type="project" value="InterPro"/>
</dbReference>
<evidence type="ECO:0000256" key="1">
    <source>
        <dbReference type="ARBA" id="ARBA00023015"/>
    </source>
</evidence>
<dbReference type="PROSITE" id="PS51325">
    <property type="entry name" value="ALPHA_BOX"/>
    <property type="match status" value="1"/>
</dbReference>
<dbReference type="Pfam" id="PF04769">
    <property type="entry name" value="MATalpha_HMGbox"/>
    <property type="match status" value="1"/>
</dbReference>
<organism evidence="8 9">
    <name type="scientific">Conoideocrella luteorostrata</name>
    <dbReference type="NCBI Taxonomy" id="1105319"/>
    <lineage>
        <taxon>Eukaryota</taxon>
        <taxon>Fungi</taxon>
        <taxon>Dikarya</taxon>
        <taxon>Ascomycota</taxon>
        <taxon>Pezizomycotina</taxon>
        <taxon>Sordariomycetes</taxon>
        <taxon>Hypocreomycetidae</taxon>
        <taxon>Hypocreales</taxon>
        <taxon>Clavicipitaceae</taxon>
        <taxon>Conoideocrella</taxon>
    </lineage>
</organism>
<gene>
    <name evidence="8" type="ORF">QQS21_012765</name>
</gene>
<evidence type="ECO:0000256" key="4">
    <source>
        <dbReference type="ARBA" id="ARBA00023242"/>
    </source>
</evidence>
<evidence type="ECO:0000313" key="9">
    <source>
        <dbReference type="Proteomes" id="UP001251528"/>
    </source>
</evidence>
<protein>
    <recommendedName>
        <fullName evidence="7">Alpha box domain-containing protein</fullName>
    </recommendedName>
</protein>
<comment type="subcellular location">
    <subcellularLocation>
        <location evidence="5">Nucleus</location>
    </subcellularLocation>
</comment>
<dbReference type="GO" id="GO:0045895">
    <property type="term" value="P:positive regulation of mating-type specific transcription, DNA-templated"/>
    <property type="evidence" value="ECO:0007669"/>
    <property type="project" value="InterPro"/>
</dbReference>
<dbReference type="GO" id="GO:0005634">
    <property type="term" value="C:nucleus"/>
    <property type="evidence" value="ECO:0007669"/>
    <property type="project" value="UniProtKB-SubCell"/>
</dbReference>
<dbReference type="Proteomes" id="UP001251528">
    <property type="component" value="Unassembled WGS sequence"/>
</dbReference>
<evidence type="ECO:0000259" key="7">
    <source>
        <dbReference type="PROSITE" id="PS51325"/>
    </source>
</evidence>
<evidence type="ECO:0000256" key="5">
    <source>
        <dbReference type="RuleBase" id="RU003516"/>
    </source>
</evidence>
<keyword evidence="4 5" id="KW-0539">Nucleus</keyword>
<keyword evidence="3 5" id="KW-0804">Transcription</keyword>
<feature type="region of interest" description="Disordered" evidence="6">
    <location>
        <begin position="354"/>
        <end position="384"/>
    </location>
</feature>
<keyword evidence="2 5" id="KW-0238">DNA-binding</keyword>
<dbReference type="InterPro" id="IPR006856">
    <property type="entry name" value="MATalpha_HMGbox"/>
</dbReference>
<feature type="domain" description="Alpha box" evidence="7">
    <location>
        <begin position="75"/>
        <end position="130"/>
    </location>
</feature>
<evidence type="ECO:0000313" key="8">
    <source>
        <dbReference type="EMBL" id="KAK2589560.1"/>
    </source>
</evidence>
<reference evidence="8" key="1">
    <citation type="submission" date="2023-06" db="EMBL/GenBank/DDBJ databases">
        <title>Conoideocrella luteorostrata (Hypocreales: Clavicipitaceae), a potential biocontrol fungus for elongate hemlock scale in United States Christmas tree production areas.</title>
        <authorList>
            <person name="Barrett H."/>
            <person name="Lovett B."/>
            <person name="Macias A.M."/>
            <person name="Stajich J.E."/>
            <person name="Kasson M.T."/>
        </authorList>
    </citation>
    <scope>NUCLEOTIDE SEQUENCE</scope>
    <source>
        <strain evidence="8">ARSEF 14590</strain>
    </source>
</reference>
<name>A0AAJ0FUI8_9HYPO</name>
<feature type="non-terminal residue" evidence="8">
    <location>
        <position position="384"/>
    </location>
</feature>
<dbReference type="EMBL" id="JASWJB010000623">
    <property type="protein sequence ID" value="KAK2589560.1"/>
    <property type="molecule type" value="Genomic_DNA"/>
</dbReference>
<evidence type="ECO:0000256" key="6">
    <source>
        <dbReference type="SAM" id="MobiDB-lite"/>
    </source>
</evidence>
<feature type="compositionally biased region" description="Basic and acidic residues" evidence="6">
    <location>
        <begin position="359"/>
        <end position="384"/>
    </location>
</feature>
<evidence type="ECO:0000256" key="2">
    <source>
        <dbReference type="ARBA" id="ARBA00023125"/>
    </source>
</evidence>
<keyword evidence="1 5" id="KW-0805">Transcription regulation</keyword>
<sequence length="384" mass="42448">MDSRAELMRHLSTLSTNQVLRFLKDETLIEIARRAFGNGHGILTLPPEGSAVVASAVADTSASSDEVTPTAPNKTKQRPLNAFMAFRSNYVGIFPDFQQKTAAGFITLLWNRDPFRERWALLARVYTIIRNDIGKDRIILAHFLAYACPLMGIPRPDIYLAIFGWSIQGNVTAYQLVQNETLAAIGRAQLSPGPFPETDVELIEALVAINYLPDRGVDLIRRLSSARAIPVVDVVSPPAPPLPPVAHTTHKSQFINTARTNPDQATRDILANVVDTFAAQSLGARSQSHNVENLGSINHLPLQTQAPDPRCYYNYSTNTSQATANGAPTMTFDRIPDHESFDIDSPWDVDTIMDQSQSEGERTADHPESPQQHDAREDFHHTFG</sequence>
<evidence type="ECO:0000256" key="3">
    <source>
        <dbReference type="ARBA" id="ARBA00023163"/>
    </source>
</evidence>
<proteinExistence type="inferred from homology"/>